<feature type="active site" description="Phosphoserine intermediate" evidence="10">
    <location>
        <position position="87"/>
    </location>
</feature>
<dbReference type="GO" id="GO:0019379">
    <property type="term" value="P:sulfate assimilation, phosphoadenylyl sulfate reduction by phosphoadenylyl-sulfate reductase (thioredoxin)"/>
    <property type="evidence" value="ECO:0007669"/>
    <property type="project" value="TreeGrafter"/>
</dbReference>
<comment type="pathway">
    <text evidence="3 10 11">Sulfur metabolism; hydrogen sulfide biosynthesis; sulfite from sulfate: step 2/3.</text>
</comment>
<sequence>MKHRGVTIWLTGLSGAGKTTITQALEKELRSRGCEKLEVLDGDIVRQNLTKGLGFSKEDRDTNIRRIGFVAHLLTRNGVIVLVSAISPYREVREEVGQKIGDFVEVFVNAPLSICEERDVKGLYKKARAGEIQKFTGIDDPYEPPNNPTVECRTDLESLDESVGKIVTKLESLGYISN</sequence>
<dbReference type="RefSeq" id="WP_146294404.1">
    <property type="nucleotide sequence ID" value="NZ_CP042326.1"/>
</dbReference>
<comment type="similarity">
    <text evidence="10 11">Belongs to the APS kinase family.</text>
</comment>
<protein>
    <recommendedName>
        <fullName evidence="4 10">Adenylyl-sulfate kinase</fullName>
        <ecNumber evidence="4 10">2.7.1.25</ecNumber>
    </recommendedName>
    <alternativeName>
        <fullName evidence="10">APS kinase</fullName>
    </alternativeName>
    <alternativeName>
        <fullName evidence="10">ATP adenosine-5'-phosphosulfate 3'-phosphotransferase</fullName>
    </alternativeName>
    <alternativeName>
        <fullName evidence="10">Adenosine-5'-phosphosulfate kinase</fullName>
    </alternativeName>
</protein>
<dbReference type="Proteomes" id="UP000318453">
    <property type="component" value="Chromosome"/>
</dbReference>
<evidence type="ECO:0000256" key="8">
    <source>
        <dbReference type="ARBA" id="ARBA00022777"/>
    </source>
</evidence>
<comment type="function">
    <text evidence="2 10 11">Catalyzes the synthesis of activated sulfate.</text>
</comment>
<dbReference type="NCBIfam" id="NF003013">
    <property type="entry name" value="PRK03846.1"/>
    <property type="match status" value="1"/>
</dbReference>
<evidence type="ECO:0000256" key="11">
    <source>
        <dbReference type="RuleBase" id="RU004347"/>
    </source>
</evidence>
<keyword evidence="7 10" id="KW-0547">Nucleotide-binding</keyword>
<keyword evidence="6 10" id="KW-0808">Transferase</keyword>
<evidence type="ECO:0000256" key="10">
    <source>
        <dbReference type="HAMAP-Rule" id="MF_00065"/>
    </source>
</evidence>
<dbReference type="GO" id="GO:0004020">
    <property type="term" value="F:adenylylsulfate kinase activity"/>
    <property type="evidence" value="ECO:0007669"/>
    <property type="project" value="UniProtKB-UniRule"/>
</dbReference>
<dbReference type="InterPro" id="IPR027417">
    <property type="entry name" value="P-loop_NTPase"/>
</dbReference>
<dbReference type="Pfam" id="PF01583">
    <property type="entry name" value="APS_kinase"/>
    <property type="match status" value="1"/>
</dbReference>
<dbReference type="HAMAP" id="MF_00065">
    <property type="entry name" value="Adenylyl_sulf_kinase"/>
    <property type="match status" value="1"/>
</dbReference>
<dbReference type="EC" id="2.7.1.25" evidence="4 10"/>
<dbReference type="EMBL" id="CP042326">
    <property type="protein sequence ID" value="QDZ38793.1"/>
    <property type="molecule type" value="Genomic_DNA"/>
</dbReference>
<dbReference type="InterPro" id="IPR059117">
    <property type="entry name" value="APS_kinase_dom"/>
</dbReference>
<evidence type="ECO:0000256" key="9">
    <source>
        <dbReference type="ARBA" id="ARBA00022840"/>
    </source>
</evidence>
<gene>
    <name evidence="10 13" type="primary">cysC</name>
    <name evidence="13" type="ORF">FRE64_01855</name>
</gene>
<name>A0A5B8NHX8_9CHRO</name>
<dbReference type="GO" id="GO:0010134">
    <property type="term" value="P:sulfate assimilation via adenylyl sulfate reduction"/>
    <property type="evidence" value="ECO:0007669"/>
    <property type="project" value="TreeGrafter"/>
</dbReference>
<dbReference type="FunFam" id="3.40.50.300:FF:000802">
    <property type="entry name" value="Sulfate adenylyltransferase"/>
    <property type="match status" value="1"/>
</dbReference>
<dbReference type="PANTHER" id="PTHR42700:SF1">
    <property type="entry name" value="SULFATE ADENYLYLTRANSFERASE"/>
    <property type="match status" value="1"/>
</dbReference>
<evidence type="ECO:0000256" key="5">
    <source>
        <dbReference type="ARBA" id="ARBA00022553"/>
    </source>
</evidence>
<evidence type="ECO:0000313" key="13">
    <source>
        <dbReference type="EMBL" id="QDZ38793.1"/>
    </source>
</evidence>
<feature type="binding site" evidence="10">
    <location>
        <begin position="12"/>
        <end position="19"/>
    </location>
    <ligand>
        <name>ATP</name>
        <dbReference type="ChEBI" id="CHEBI:30616"/>
    </ligand>
</feature>
<dbReference type="Gene3D" id="3.40.50.300">
    <property type="entry name" value="P-loop containing nucleotide triphosphate hydrolases"/>
    <property type="match status" value="1"/>
</dbReference>
<dbReference type="PANTHER" id="PTHR42700">
    <property type="entry name" value="SULFATE ADENYLYLTRANSFERASE"/>
    <property type="match status" value="1"/>
</dbReference>
<dbReference type="UniPathway" id="UPA00140">
    <property type="reaction ID" value="UER00205"/>
</dbReference>
<dbReference type="SUPFAM" id="SSF52540">
    <property type="entry name" value="P-loop containing nucleoside triphosphate hydrolases"/>
    <property type="match status" value="1"/>
</dbReference>
<keyword evidence="5 10" id="KW-0597">Phosphoprotein</keyword>
<evidence type="ECO:0000313" key="14">
    <source>
        <dbReference type="Proteomes" id="UP000318453"/>
    </source>
</evidence>
<dbReference type="GO" id="GO:0070814">
    <property type="term" value="P:hydrogen sulfide biosynthetic process"/>
    <property type="evidence" value="ECO:0007669"/>
    <property type="project" value="UniProtKB-UniRule"/>
</dbReference>
<dbReference type="OrthoDB" id="9804504at2"/>
<dbReference type="InterPro" id="IPR050512">
    <property type="entry name" value="Sulf_AdTrans/APS_kinase"/>
</dbReference>
<dbReference type="GO" id="GO:0005737">
    <property type="term" value="C:cytoplasm"/>
    <property type="evidence" value="ECO:0007669"/>
    <property type="project" value="TreeGrafter"/>
</dbReference>
<evidence type="ECO:0000256" key="4">
    <source>
        <dbReference type="ARBA" id="ARBA00012121"/>
    </source>
</evidence>
<keyword evidence="9 10" id="KW-0067">ATP-binding</keyword>
<keyword evidence="8 10" id="KW-0418">Kinase</keyword>
<dbReference type="GO" id="GO:0005524">
    <property type="term" value="F:ATP binding"/>
    <property type="evidence" value="ECO:0007669"/>
    <property type="project" value="UniProtKB-UniRule"/>
</dbReference>
<evidence type="ECO:0000256" key="3">
    <source>
        <dbReference type="ARBA" id="ARBA00004806"/>
    </source>
</evidence>
<keyword evidence="14" id="KW-1185">Reference proteome</keyword>
<proteinExistence type="inferred from homology"/>
<evidence type="ECO:0000259" key="12">
    <source>
        <dbReference type="Pfam" id="PF01583"/>
    </source>
</evidence>
<feature type="domain" description="APS kinase" evidence="12">
    <location>
        <begin position="4"/>
        <end position="152"/>
    </location>
</feature>
<evidence type="ECO:0000256" key="6">
    <source>
        <dbReference type="ARBA" id="ARBA00022679"/>
    </source>
</evidence>
<evidence type="ECO:0000256" key="2">
    <source>
        <dbReference type="ARBA" id="ARBA00002632"/>
    </source>
</evidence>
<evidence type="ECO:0000256" key="1">
    <source>
        <dbReference type="ARBA" id="ARBA00001823"/>
    </source>
</evidence>
<accession>A0A5B8NHX8</accession>
<dbReference type="NCBIfam" id="NF002059">
    <property type="entry name" value="PRK00889.1"/>
    <property type="match status" value="1"/>
</dbReference>
<dbReference type="GO" id="GO:0004781">
    <property type="term" value="F:sulfate adenylyltransferase (ATP) activity"/>
    <property type="evidence" value="ECO:0007669"/>
    <property type="project" value="TreeGrafter"/>
</dbReference>
<dbReference type="NCBIfam" id="TIGR00455">
    <property type="entry name" value="apsK"/>
    <property type="match status" value="1"/>
</dbReference>
<organism evidence="13 14">
    <name type="scientific">Euhalothece natronophila Z-M001</name>
    <dbReference type="NCBI Taxonomy" id="522448"/>
    <lineage>
        <taxon>Bacteria</taxon>
        <taxon>Bacillati</taxon>
        <taxon>Cyanobacteriota</taxon>
        <taxon>Cyanophyceae</taxon>
        <taxon>Oscillatoriophycideae</taxon>
        <taxon>Chroococcales</taxon>
        <taxon>Halothecacae</taxon>
        <taxon>Halothece cluster</taxon>
        <taxon>Euhalothece</taxon>
    </lineage>
</organism>
<comment type="catalytic activity">
    <reaction evidence="1 10 11">
        <text>adenosine 5'-phosphosulfate + ATP = 3'-phosphoadenylyl sulfate + ADP + H(+)</text>
        <dbReference type="Rhea" id="RHEA:24152"/>
        <dbReference type="ChEBI" id="CHEBI:15378"/>
        <dbReference type="ChEBI" id="CHEBI:30616"/>
        <dbReference type="ChEBI" id="CHEBI:58243"/>
        <dbReference type="ChEBI" id="CHEBI:58339"/>
        <dbReference type="ChEBI" id="CHEBI:456216"/>
        <dbReference type="EC" id="2.7.1.25"/>
    </reaction>
</comment>
<evidence type="ECO:0000256" key="7">
    <source>
        <dbReference type="ARBA" id="ARBA00022741"/>
    </source>
</evidence>
<dbReference type="CDD" id="cd02027">
    <property type="entry name" value="APSK"/>
    <property type="match status" value="1"/>
</dbReference>
<dbReference type="KEGG" id="enn:FRE64_01855"/>
<dbReference type="AlphaFoldDB" id="A0A5B8NHX8"/>
<reference evidence="13" key="1">
    <citation type="submission" date="2019-08" db="EMBL/GenBank/DDBJ databases">
        <title>Carotenoids and Carotenoid Binding Proteins in the Halophilic Cyanobacterium Euhalothece sp. ZM00.</title>
        <authorList>
            <person name="Cho S.M."/>
            <person name="Song J.Y."/>
            <person name="Park Y.-I."/>
        </authorList>
    </citation>
    <scope>NUCLEOTIDE SEQUENCE [LARGE SCALE GENOMIC DNA]</scope>
    <source>
        <strain evidence="13">Z-M001</strain>
    </source>
</reference>
<dbReference type="InterPro" id="IPR002891">
    <property type="entry name" value="APS"/>
</dbReference>